<feature type="region of interest" description="Disordered" evidence="1">
    <location>
        <begin position="22"/>
        <end position="41"/>
    </location>
</feature>
<dbReference type="Gramene" id="LPERR07G00810.1">
    <property type="protein sequence ID" value="LPERR07G00810.1"/>
    <property type="gene ID" value="LPERR07G00810"/>
</dbReference>
<evidence type="ECO:0000313" key="3">
    <source>
        <dbReference type="Proteomes" id="UP000032180"/>
    </source>
</evidence>
<organism evidence="2 3">
    <name type="scientific">Leersia perrieri</name>
    <dbReference type="NCBI Taxonomy" id="77586"/>
    <lineage>
        <taxon>Eukaryota</taxon>
        <taxon>Viridiplantae</taxon>
        <taxon>Streptophyta</taxon>
        <taxon>Embryophyta</taxon>
        <taxon>Tracheophyta</taxon>
        <taxon>Spermatophyta</taxon>
        <taxon>Magnoliopsida</taxon>
        <taxon>Liliopsida</taxon>
        <taxon>Poales</taxon>
        <taxon>Poaceae</taxon>
        <taxon>BOP clade</taxon>
        <taxon>Oryzoideae</taxon>
        <taxon>Oryzeae</taxon>
        <taxon>Oryzinae</taxon>
        <taxon>Leersia</taxon>
    </lineage>
</organism>
<reference evidence="3" key="2">
    <citation type="submission" date="2013-12" db="EMBL/GenBank/DDBJ databases">
        <authorList>
            <person name="Yu Y."/>
            <person name="Lee S."/>
            <person name="de Baynast K."/>
            <person name="Wissotski M."/>
            <person name="Liu L."/>
            <person name="Talag J."/>
            <person name="Goicoechea J."/>
            <person name="Angelova A."/>
            <person name="Jetty R."/>
            <person name="Kudrna D."/>
            <person name="Golser W."/>
            <person name="Rivera L."/>
            <person name="Zhang J."/>
            <person name="Wing R."/>
        </authorList>
    </citation>
    <scope>NUCLEOTIDE SEQUENCE</scope>
</reference>
<evidence type="ECO:0000313" key="2">
    <source>
        <dbReference type="EnsemblPlants" id="LPERR07G00810.1"/>
    </source>
</evidence>
<accession>A0A0D9WUT1</accession>
<proteinExistence type="predicted"/>
<protein>
    <submittedName>
        <fullName evidence="2">Uncharacterized protein</fullName>
    </submittedName>
</protein>
<reference evidence="2" key="3">
    <citation type="submission" date="2015-04" db="UniProtKB">
        <authorList>
            <consortium name="EnsemblPlants"/>
        </authorList>
    </citation>
    <scope>IDENTIFICATION</scope>
</reference>
<keyword evidence="3" id="KW-1185">Reference proteome</keyword>
<evidence type="ECO:0000256" key="1">
    <source>
        <dbReference type="SAM" id="MobiDB-lite"/>
    </source>
</evidence>
<name>A0A0D9WUT1_9ORYZ</name>
<dbReference type="EnsemblPlants" id="LPERR07G00810.1">
    <property type="protein sequence ID" value="LPERR07G00810.1"/>
    <property type="gene ID" value="LPERR07G00810"/>
</dbReference>
<dbReference type="HOGENOM" id="CLU_164326_0_0_1"/>
<sequence>MAAWMLRSAAAAAAAGRAIRRRRRSYHSDGGPPPKLRGPRFSPFNRHLRSIPASLATCCVDALLEEVKNTPVGMISDDLMIRTLRHSILARQQILVQNVLRSWVVAAAVISGYCWGYNIVAQSSTVGPEPPKEHEGN</sequence>
<reference evidence="2 3" key="1">
    <citation type="submission" date="2012-08" db="EMBL/GenBank/DDBJ databases">
        <title>Oryza genome evolution.</title>
        <authorList>
            <person name="Wing R.A."/>
        </authorList>
    </citation>
    <scope>NUCLEOTIDE SEQUENCE</scope>
</reference>
<dbReference type="Proteomes" id="UP000032180">
    <property type="component" value="Chromosome 7"/>
</dbReference>
<dbReference type="AlphaFoldDB" id="A0A0D9WUT1"/>